<reference evidence="5" key="1">
    <citation type="submission" date="2023-03" db="EMBL/GenBank/DDBJ databases">
        <authorList>
            <person name="Steffen K."/>
            <person name="Cardenas P."/>
        </authorList>
    </citation>
    <scope>NUCLEOTIDE SEQUENCE</scope>
</reference>
<dbReference type="Proteomes" id="UP001174909">
    <property type="component" value="Unassembled WGS sequence"/>
</dbReference>
<feature type="domain" description="SH2" evidence="4">
    <location>
        <begin position="28"/>
        <end position="118"/>
    </location>
</feature>
<dbReference type="InterPro" id="IPR036860">
    <property type="entry name" value="SH2_dom_sf"/>
</dbReference>
<dbReference type="Gene3D" id="3.30.505.10">
    <property type="entry name" value="SH2 domain"/>
    <property type="match status" value="1"/>
</dbReference>
<dbReference type="PRINTS" id="PR00401">
    <property type="entry name" value="SH2DOMAIN"/>
</dbReference>
<evidence type="ECO:0000256" key="3">
    <source>
        <dbReference type="SAM" id="MobiDB-lite"/>
    </source>
</evidence>
<dbReference type="GO" id="GO:0005737">
    <property type="term" value="C:cytoplasm"/>
    <property type="evidence" value="ECO:0007669"/>
    <property type="project" value="TreeGrafter"/>
</dbReference>
<dbReference type="PANTHER" id="PTHR19969">
    <property type="entry name" value="SH2-SH3 ADAPTOR PROTEIN-RELATED"/>
    <property type="match status" value="1"/>
</dbReference>
<sequence length="122" mass="13798">MELAHKVRKMLSDSTFPTPGGENGGEKYKISDIGRDGARRLLERSNCGTFLIRDGRTAECALVLSVKLQHRVCHYRIIKDSNSRYRDGSSRFDSLDELIDARKQTSSMHNDFKLGACVTYNL</sequence>
<evidence type="ECO:0000313" key="5">
    <source>
        <dbReference type="EMBL" id="CAI8040996.1"/>
    </source>
</evidence>
<protein>
    <recommendedName>
        <fullName evidence="4">SH2 domain-containing protein</fullName>
    </recommendedName>
</protein>
<evidence type="ECO:0000313" key="6">
    <source>
        <dbReference type="Proteomes" id="UP001174909"/>
    </source>
</evidence>
<dbReference type="GO" id="GO:0035591">
    <property type="term" value="F:signaling adaptor activity"/>
    <property type="evidence" value="ECO:0007669"/>
    <property type="project" value="TreeGrafter"/>
</dbReference>
<dbReference type="GO" id="GO:0007167">
    <property type="term" value="P:enzyme-linked receptor protein signaling pathway"/>
    <property type="evidence" value="ECO:0007669"/>
    <property type="project" value="TreeGrafter"/>
</dbReference>
<dbReference type="PANTHER" id="PTHR19969:SF5">
    <property type="entry name" value="CRK-LIKE PROTEIN"/>
    <property type="match status" value="1"/>
</dbReference>
<dbReference type="CDD" id="cd00173">
    <property type="entry name" value="SH2"/>
    <property type="match status" value="1"/>
</dbReference>
<name>A0AA35T575_GEOBA</name>
<dbReference type="SMART" id="SM00252">
    <property type="entry name" value="SH2"/>
    <property type="match status" value="1"/>
</dbReference>
<evidence type="ECO:0000259" key="4">
    <source>
        <dbReference type="PROSITE" id="PS50001"/>
    </source>
</evidence>
<evidence type="ECO:0000256" key="1">
    <source>
        <dbReference type="ARBA" id="ARBA00022999"/>
    </source>
</evidence>
<keyword evidence="6" id="KW-1185">Reference proteome</keyword>
<dbReference type="GO" id="GO:0030971">
    <property type="term" value="F:receptor tyrosine kinase binding"/>
    <property type="evidence" value="ECO:0007669"/>
    <property type="project" value="TreeGrafter"/>
</dbReference>
<keyword evidence="1 2" id="KW-0727">SH2 domain</keyword>
<organism evidence="5 6">
    <name type="scientific">Geodia barretti</name>
    <name type="common">Barrett's horny sponge</name>
    <dbReference type="NCBI Taxonomy" id="519541"/>
    <lineage>
        <taxon>Eukaryota</taxon>
        <taxon>Metazoa</taxon>
        <taxon>Porifera</taxon>
        <taxon>Demospongiae</taxon>
        <taxon>Heteroscleromorpha</taxon>
        <taxon>Tetractinellida</taxon>
        <taxon>Astrophorina</taxon>
        <taxon>Geodiidae</taxon>
        <taxon>Geodia</taxon>
    </lineage>
</organism>
<dbReference type="AlphaFoldDB" id="A0AA35T575"/>
<evidence type="ECO:0000256" key="2">
    <source>
        <dbReference type="PROSITE-ProRule" id="PRU00191"/>
    </source>
</evidence>
<comment type="caution">
    <text evidence="5">The sequence shown here is derived from an EMBL/GenBank/DDBJ whole genome shotgun (WGS) entry which is preliminary data.</text>
</comment>
<gene>
    <name evidence="5" type="ORF">GBAR_LOCUS22781</name>
</gene>
<dbReference type="SUPFAM" id="SSF55550">
    <property type="entry name" value="SH2 domain"/>
    <property type="match status" value="1"/>
</dbReference>
<dbReference type="PROSITE" id="PS50001">
    <property type="entry name" value="SH2"/>
    <property type="match status" value="1"/>
</dbReference>
<feature type="region of interest" description="Disordered" evidence="3">
    <location>
        <begin position="1"/>
        <end position="29"/>
    </location>
</feature>
<dbReference type="GO" id="GO:0016477">
    <property type="term" value="P:cell migration"/>
    <property type="evidence" value="ECO:0007669"/>
    <property type="project" value="TreeGrafter"/>
</dbReference>
<dbReference type="InterPro" id="IPR000980">
    <property type="entry name" value="SH2"/>
</dbReference>
<dbReference type="EMBL" id="CASHTH010003153">
    <property type="protein sequence ID" value="CAI8040996.1"/>
    <property type="molecule type" value="Genomic_DNA"/>
</dbReference>
<accession>A0AA35T575</accession>
<proteinExistence type="predicted"/>
<dbReference type="InterPro" id="IPR051184">
    <property type="entry name" value="Tyrosine-phos_adapter"/>
</dbReference>
<dbReference type="Pfam" id="PF00017">
    <property type="entry name" value="SH2"/>
    <property type="match status" value="1"/>
</dbReference>